<dbReference type="InterPro" id="IPR011008">
    <property type="entry name" value="Dimeric_a/b-barrel"/>
</dbReference>
<feature type="transmembrane region" description="Helical" evidence="1">
    <location>
        <begin position="300"/>
        <end position="323"/>
    </location>
</feature>
<dbReference type="PANTHER" id="PTHR40057">
    <property type="entry name" value="SLR1162 PROTEIN"/>
    <property type="match status" value="1"/>
</dbReference>
<dbReference type="PANTHER" id="PTHR40057:SF1">
    <property type="entry name" value="SLR1162 PROTEIN"/>
    <property type="match status" value="1"/>
</dbReference>
<dbReference type="GO" id="GO:0004497">
    <property type="term" value="F:monooxygenase activity"/>
    <property type="evidence" value="ECO:0007669"/>
    <property type="project" value="UniProtKB-KW"/>
</dbReference>
<keyword evidence="1" id="KW-0472">Membrane</keyword>
<dbReference type="eggNOG" id="COG3224">
    <property type="taxonomic scope" value="Bacteria"/>
</dbReference>
<dbReference type="InterPro" id="IPR038762">
    <property type="entry name" value="ABM_predict"/>
</dbReference>
<evidence type="ECO:0000313" key="2">
    <source>
        <dbReference type="EMBL" id="AII09976.1"/>
    </source>
</evidence>
<sequence length="326" mass="36438">MPHSHPRSPAASPVSVIFQRRIDDASYADYARWQKRAAEALATVPGFIDQDIVPPSPPVQDDWVDVLRFATIEDARAWLDSDLRTELVAEIKHAFIGNEDVHLLTGEQTREQSATSVVISCHVDPEDESAFMDWQRKISAAEAGFRGFRGHKVERPVQGITEDWTIVLSFDTEDNLASWMDSPERAALLREGEKFNKNLRIRKASYGFDFWFRGAGGDEPPPVPVARSNLLALLVLYPLVVIWGHFVSAPFIEAHGVPIAVALFLANLVTTQILGWWAVPAAFKVFGWWMDPAISPRRRNLGYAVMIALFGISIAVCTLLFMIPTT</sequence>
<dbReference type="Gene3D" id="3.30.70.100">
    <property type="match status" value="2"/>
</dbReference>
<dbReference type="SUPFAM" id="SSF54909">
    <property type="entry name" value="Dimeric alpha+beta barrel"/>
    <property type="match status" value="2"/>
</dbReference>
<keyword evidence="2" id="KW-0503">Monooxygenase</keyword>
<feature type="transmembrane region" description="Helical" evidence="1">
    <location>
        <begin position="258"/>
        <end position="279"/>
    </location>
</feature>
<feature type="transmembrane region" description="Helical" evidence="1">
    <location>
        <begin position="230"/>
        <end position="252"/>
    </location>
</feature>
<gene>
    <name evidence="2" type="ORF">EP51_37175</name>
</gene>
<reference evidence="2 3" key="1">
    <citation type="submission" date="2014-07" db="EMBL/GenBank/DDBJ databases">
        <title>Genome Sequence of Rhodococcus opacus Strain R7, a Biodegrader of Mono- and Polycyclic Aromatic Hydrocarbons.</title>
        <authorList>
            <person name="Di Gennaro P."/>
            <person name="Zampolli J."/>
            <person name="Presti I."/>
            <person name="Cappelletti M."/>
            <person name="D'Ursi P."/>
            <person name="Orro A."/>
            <person name="Mezzelani A."/>
            <person name="Milanesi L."/>
        </authorList>
    </citation>
    <scope>NUCLEOTIDE SEQUENCE [LARGE SCALE GENOMIC DNA]</scope>
    <source>
        <strain evidence="2 3">R7</strain>
    </source>
</reference>
<dbReference type="RefSeq" id="WP_037226572.1">
    <property type="nucleotide sequence ID" value="NZ_CP008947.1"/>
</dbReference>
<dbReference type="Proteomes" id="UP000028488">
    <property type="component" value="Chromosome"/>
</dbReference>
<name>A0A076EW52_RHOOP</name>
<dbReference type="AlphaFoldDB" id="A0A076EW52"/>
<evidence type="ECO:0000313" key="3">
    <source>
        <dbReference type="Proteomes" id="UP000028488"/>
    </source>
</evidence>
<keyword evidence="2" id="KW-0560">Oxidoreductase</keyword>
<dbReference type="EMBL" id="CP008947">
    <property type="protein sequence ID" value="AII09976.1"/>
    <property type="molecule type" value="Genomic_DNA"/>
</dbReference>
<keyword evidence="1" id="KW-1133">Transmembrane helix</keyword>
<organism evidence="2 3">
    <name type="scientific">Rhodococcus opacus</name>
    <name type="common">Nocardia opaca</name>
    <dbReference type="NCBI Taxonomy" id="37919"/>
    <lineage>
        <taxon>Bacteria</taxon>
        <taxon>Bacillati</taxon>
        <taxon>Actinomycetota</taxon>
        <taxon>Actinomycetes</taxon>
        <taxon>Mycobacteriales</taxon>
        <taxon>Nocardiaceae</taxon>
        <taxon>Rhodococcus</taxon>
    </lineage>
</organism>
<protein>
    <submittedName>
        <fullName evidence="2">Antibiotic biosynthesis monooxygenase</fullName>
    </submittedName>
</protein>
<proteinExistence type="predicted"/>
<evidence type="ECO:0000256" key="1">
    <source>
        <dbReference type="SAM" id="Phobius"/>
    </source>
</evidence>
<accession>A0A076EW52</accession>
<keyword evidence="1" id="KW-0812">Transmembrane</keyword>